<dbReference type="InterPro" id="IPR040596">
    <property type="entry name" value="RNase_II_C_S1"/>
</dbReference>
<organism evidence="2 3">
    <name type="scientific">Nostocoides jenkinsii Ben 74</name>
    <dbReference type="NCBI Taxonomy" id="1193518"/>
    <lineage>
        <taxon>Bacteria</taxon>
        <taxon>Bacillati</taxon>
        <taxon>Actinomycetota</taxon>
        <taxon>Actinomycetes</taxon>
        <taxon>Micrococcales</taxon>
        <taxon>Intrasporangiaceae</taxon>
        <taxon>Nostocoides</taxon>
    </lineage>
</organism>
<dbReference type="GO" id="GO:0006402">
    <property type="term" value="P:mRNA catabolic process"/>
    <property type="evidence" value="ECO:0007669"/>
    <property type="project" value="TreeGrafter"/>
</dbReference>
<dbReference type="SMART" id="SM00955">
    <property type="entry name" value="RNB"/>
    <property type="match status" value="1"/>
</dbReference>
<dbReference type="Pfam" id="PF18614">
    <property type="entry name" value="RNase_II_C_S1"/>
    <property type="match status" value="1"/>
</dbReference>
<dbReference type="OrthoDB" id="5800376at2"/>
<dbReference type="GO" id="GO:0000175">
    <property type="term" value="F:3'-5'-RNA exonuclease activity"/>
    <property type="evidence" value="ECO:0007669"/>
    <property type="project" value="TreeGrafter"/>
</dbReference>
<dbReference type="InterPro" id="IPR012340">
    <property type="entry name" value="NA-bd_OB-fold"/>
</dbReference>
<dbReference type="PANTHER" id="PTHR23355">
    <property type="entry name" value="RIBONUCLEASE"/>
    <property type="match status" value="1"/>
</dbReference>
<protein>
    <submittedName>
        <fullName evidence="2">Putative ribonuclease R</fullName>
    </submittedName>
</protein>
<proteinExistence type="predicted"/>
<dbReference type="SUPFAM" id="SSF50249">
    <property type="entry name" value="Nucleic acid-binding proteins"/>
    <property type="match status" value="1"/>
</dbReference>
<dbReference type="GO" id="GO:0000932">
    <property type="term" value="C:P-body"/>
    <property type="evidence" value="ECO:0007669"/>
    <property type="project" value="TreeGrafter"/>
</dbReference>
<evidence type="ECO:0000259" key="1">
    <source>
        <dbReference type="SMART" id="SM00955"/>
    </source>
</evidence>
<accession>A0A077MFF5</accession>
<comment type="caution">
    <text evidence="2">The sequence shown here is derived from an EMBL/GenBank/DDBJ whole genome shotgun (WGS) entry which is preliminary data.</text>
</comment>
<sequence>MANDHHLRTRFRPDVTEVLGDEQLLARFAAIRSQFKVPTAFPPAVLAEAEAVVGAPLDLPERDETSVSFFTIDPPGSMDLDQAMHIERVAEGFRVRYAIAYLTAFVAPGGAIDAEAHARGQTIYAPDERTPLHPPAVSEGAASLLPGETRAAYVWDMKVGDDGEGTSVEVYRALVKSVDRLDYAQVQRMIDDGSADERVALLKEVGERRIAFEKRRGGASLPMPEQEVTKDDAGHYVLTFRPPVPAEEWNAQISLMTGMAAAELMVAAKVGILRILPTPPTEAIERFLREAKALGVEWTEGQPYGEFLRSLDRRDPRHLALIYDATGLFRGSAYAAFDGEVPANPEHGALASTYAHVTAPLRRLVDRFGLAVAEALSQGQPIPEWARSGLAALPEIMAASSRVASGVERACTDAVEAAVLGTQVGEVFDGVIVDNGQHGMWLLQLTDAAVVAQTSTRVRIDLGDQVRARLVEASIDTGEVRFEVVERVGSQGQ</sequence>
<keyword evidence="3" id="KW-1185">Reference proteome</keyword>
<dbReference type="GO" id="GO:0003723">
    <property type="term" value="F:RNA binding"/>
    <property type="evidence" value="ECO:0007669"/>
    <property type="project" value="InterPro"/>
</dbReference>
<dbReference type="InterPro" id="IPR050180">
    <property type="entry name" value="RNR_Ribonuclease"/>
</dbReference>
<feature type="domain" description="RNB" evidence="1">
    <location>
        <begin position="61"/>
        <end position="379"/>
    </location>
</feature>
<dbReference type="PANTHER" id="PTHR23355:SF42">
    <property type="entry name" value="RIBONUCLEASE II, CHLOROPLASTIC_MITOCHONDRIAL"/>
    <property type="match status" value="1"/>
</dbReference>
<dbReference type="InterPro" id="IPR001900">
    <property type="entry name" value="RNase_II/R"/>
</dbReference>
<reference evidence="2 3" key="1">
    <citation type="journal article" date="2013" name="ISME J.">
        <title>A metabolic model for members of the genus Tetrasphaera involved in enhanced biological phosphorus removal.</title>
        <authorList>
            <person name="Kristiansen R."/>
            <person name="Nguyen H.T.T."/>
            <person name="Saunders A.M."/>
            <person name="Nielsen J.L."/>
            <person name="Wimmer R."/>
            <person name="Le V.Q."/>
            <person name="McIlroy S.J."/>
            <person name="Petrovski S."/>
            <person name="Seviour R.J."/>
            <person name="Calteau A."/>
            <person name="Nielsen K.L."/>
            <person name="Nielsen P.H."/>
        </authorList>
    </citation>
    <scope>NUCLEOTIDE SEQUENCE [LARGE SCALE GENOMIC DNA]</scope>
    <source>
        <strain evidence="2 3">Ben 74</strain>
    </source>
</reference>
<evidence type="ECO:0000313" key="3">
    <source>
        <dbReference type="Proteomes" id="UP000035720"/>
    </source>
</evidence>
<evidence type="ECO:0000313" key="2">
    <source>
        <dbReference type="EMBL" id="CCI53858.1"/>
    </source>
</evidence>
<dbReference type="Proteomes" id="UP000035720">
    <property type="component" value="Unassembled WGS sequence"/>
</dbReference>
<dbReference type="EMBL" id="CAJC01000161">
    <property type="protein sequence ID" value="CCI53858.1"/>
    <property type="molecule type" value="Genomic_DNA"/>
</dbReference>
<dbReference type="RefSeq" id="WP_048543903.1">
    <property type="nucleotide sequence ID" value="NZ_HF571038.1"/>
</dbReference>
<dbReference type="AlphaFoldDB" id="A0A077MFF5"/>
<dbReference type="Pfam" id="PF00773">
    <property type="entry name" value="RNB"/>
    <property type="match status" value="1"/>
</dbReference>
<gene>
    <name evidence="2" type="ORF">BN13_50027</name>
</gene>
<dbReference type="STRING" id="1193518.BN13_50027"/>
<name>A0A077MFF5_9MICO</name>